<protein>
    <recommendedName>
        <fullName evidence="4">DUF2486 family protein</fullName>
    </recommendedName>
</protein>
<evidence type="ECO:0000313" key="3">
    <source>
        <dbReference type="Proteomes" id="UP000715965"/>
    </source>
</evidence>
<evidence type="ECO:0000256" key="1">
    <source>
        <dbReference type="SAM" id="MobiDB-lite"/>
    </source>
</evidence>
<evidence type="ECO:0000313" key="2">
    <source>
        <dbReference type="EMBL" id="MBE7941040.1"/>
    </source>
</evidence>
<organism evidence="2 3">
    <name type="scientific">Ramlibacter aquaticus</name>
    <dbReference type="NCBI Taxonomy" id="2780094"/>
    <lineage>
        <taxon>Bacteria</taxon>
        <taxon>Pseudomonadati</taxon>
        <taxon>Pseudomonadota</taxon>
        <taxon>Betaproteobacteria</taxon>
        <taxon>Burkholderiales</taxon>
        <taxon>Comamonadaceae</taxon>
        <taxon>Ramlibacter</taxon>
    </lineage>
</organism>
<name>A0ABR9SFC6_9BURK</name>
<feature type="compositionally biased region" description="Pro residues" evidence="1">
    <location>
        <begin position="34"/>
        <end position="44"/>
    </location>
</feature>
<dbReference type="Proteomes" id="UP000715965">
    <property type="component" value="Unassembled WGS sequence"/>
</dbReference>
<reference evidence="2 3" key="1">
    <citation type="submission" date="2020-10" db="EMBL/GenBank/DDBJ databases">
        <title>Draft genome of Ramlibacter aquaticus LMG 30558.</title>
        <authorList>
            <person name="Props R."/>
        </authorList>
    </citation>
    <scope>NUCLEOTIDE SEQUENCE [LARGE SCALE GENOMIC DNA]</scope>
    <source>
        <strain evidence="2 3">LMG 30558</strain>
    </source>
</reference>
<feature type="region of interest" description="Disordered" evidence="1">
    <location>
        <begin position="21"/>
        <end position="51"/>
    </location>
</feature>
<proteinExistence type="predicted"/>
<comment type="caution">
    <text evidence="2">The sequence shown here is derived from an EMBL/GenBank/DDBJ whole genome shotgun (WGS) entry which is preliminary data.</text>
</comment>
<evidence type="ECO:0008006" key="4">
    <source>
        <dbReference type="Google" id="ProtNLM"/>
    </source>
</evidence>
<gene>
    <name evidence="2" type="ORF">IM725_10700</name>
</gene>
<keyword evidence="3" id="KW-1185">Reference proteome</keyword>
<dbReference type="RefSeq" id="WP_193780583.1">
    <property type="nucleotide sequence ID" value="NZ_JADDOJ010000037.1"/>
</dbReference>
<accession>A0ABR9SFC6</accession>
<sequence length="129" mass="13820">MANRVPPRFVPTLTEVVRPDAVLPAGPPQAAAPAPAPATPPWAPAPAQAAAPAPAPALAGLTEEQMVHRVMQRIDLGLERRLREAIAATVLQQTRDLGPLLRDEVEQVVRQVVSQAFAEELNVDPHQRS</sequence>
<dbReference type="EMBL" id="JADDOJ010000037">
    <property type="protein sequence ID" value="MBE7941040.1"/>
    <property type="molecule type" value="Genomic_DNA"/>
</dbReference>